<evidence type="ECO:0000256" key="1">
    <source>
        <dbReference type="SAM" id="MobiDB-lite"/>
    </source>
</evidence>
<sequence length="253" mass="28799">MDDEGYQEGLEHWRRKGPIGKLRNIAKFIRASPQRGEAFRNVIQEWDESEDFIFSEASSRELELRQNNATRWNSTYLMIQRAWEKQAEIWAYLWKALYDDPATELAAELASQKPSEPLSPGSGPDAIPRPSPPTTPARDRPARQSRLPQHLQGFEVATPLRQQQQPSHRHPAAAASATAQFNEAALPDHARPAYMARSVSRISSLAADERTYLKEYLEEWYSTVEVEDSLKETPTPSPSPMMSAKRRRIQADS</sequence>
<dbReference type="OrthoDB" id="4849884at2759"/>
<evidence type="ECO:0000313" key="2">
    <source>
        <dbReference type="EMBL" id="EAQ91764.1"/>
    </source>
</evidence>
<evidence type="ECO:0000313" key="3">
    <source>
        <dbReference type="Proteomes" id="UP000001056"/>
    </source>
</evidence>
<proteinExistence type="predicted"/>
<organism evidence="2 3">
    <name type="scientific">Chaetomium globosum (strain ATCC 6205 / CBS 148.51 / DSM 1962 / NBRC 6347 / NRRL 1970)</name>
    <name type="common">Soil fungus</name>
    <dbReference type="NCBI Taxonomy" id="306901"/>
    <lineage>
        <taxon>Eukaryota</taxon>
        <taxon>Fungi</taxon>
        <taxon>Dikarya</taxon>
        <taxon>Ascomycota</taxon>
        <taxon>Pezizomycotina</taxon>
        <taxon>Sordariomycetes</taxon>
        <taxon>Sordariomycetidae</taxon>
        <taxon>Sordariales</taxon>
        <taxon>Chaetomiaceae</taxon>
        <taxon>Chaetomium</taxon>
    </lineage>
</organism>
<dbReference type="HOGENOM" id="CLU_1098380_0_0_1"/>
<dbReference type="Proteomes" id="UP000001056">
    <property type="component" value="Unassembled WGS sequence"/>
</dbReference>
<protein>
    <submittedName>
        <fullName evidence="2">Uncharacterized protein</fullName>
    </submittedName>
</protein>
<dbReference type="eggNOG" id="KOG1121">
    <property type="taxonomic scope" value="Eukaryota"/>
</dbReference>
<dbReference type="InterPro" id="IPR012337">
    <property type="entry name" value="RNaseH-like_sf"/>
</dbReference>
<dbReference type="EMBL" id="CH408030">
    <property type="protein sequence ID" value="EAQ91764.1"/>
    <property type="molecule type" value="Genomic_DNA"/>
</dbReference>
<name>Q2H7V5_CHAGB</name>
<feature type="compositionally biased region" description="Basic residues" evidence="1">
    <location>
        <begin position="244"/>
        <end position="253"/>
    </location>
</feature>
<dbReference type="GeneID" id="4389794"/>
<dbReference type="SUPFAM" id="SSF53098">
    <property type="entry name" value="Ribonuclease H-like"/>
    <property type="match status" value="1"/>
</dbReference>
<feature type="region of interest" description="Disordered" evidence="1">
    <location>
        <begin position="108"/>
        <end position="145"/>
    </location>
</feature>
<reference evidence="3" key="1">
    <citation type="journal article" date="2015" name="Genome Announc.">
        <title>Draft genome sequence of the cellulolytic fungus Chaetomium globosum.</title>
        <authorList>
            <person name="Cuomo C.A."/>
            <person name="Untereiner W.A."/>
            <person name="Ma L.-J."/>
            <person name="Grabherr M."/>
            <person name="Birren B.W."/>
        </authorList>
    </citation>
    <scope>NUCLEOTIDE SEQUENCE [LARGE SCALE GENOMIC DNA]</scope>
    <source>
        <strain evidence="3">ATCC 6205 / CBS 148.51 / DSM 1962 / NBRC 6347 / NRRL 1970</strain>
    </source>
</reference>
<keyword evidence="3" id="KW-1185">Reference proteome</keyword>
<gene>
    <name evidence="2" type="ORF">CHGG_03699</name>
</gene>
<accession>Q2H7V5</accession>
<feature type="region of interest" description="Disordered" evidence="1">
    <location>
        <begin position="227"/>
        <end position="253"/>
    </location>
</feature>
<dbReference type="InParanoid" id="Q2H7V5"/>
<dbReference type="RefSeq" id="XP_001230215.1">
    <property type="nucleotide sequence ID" value="XM_001230214.1"/>
</dbReference>
<dbReference type="VEuPathDB" id="FungiDB:CHGG_03699"/>
<dbReference type="AlphaFoldDB" id="Q2H7V5"/>